<evidence type="ECO:0000256" key="4">
    <source>
        <dbReference type="ARBA" id="ARBA00023163"/>
    </source>
</evidence>
<dbReference type="InterPro" id="IPR036388">
    <property type="entry name" value="WH-like_DNA-bd_sf"/>
</dbReference>
<protein>
    <recommendedName>
        <fullName evidence="6">OmpR/PhoB-type domain-containing protein</fullName>
    </recommendedName>
</protein>
<dbReference type="CDD" id="cd15831">
    <property type="entry name" value="BTAD"/>
    <property type="match status" value="1"/>
</dbReference>
<evidence type="ECO:0000259" key="6">
    <source>
        <dbReference type="PROSITE" id="PS51755"/>
    </source>
</evidence>
<dbReference type="PANTHER" id="PTHR35807">
    <property type="entry name" value="TRANSCRIPTIONAL REGULATOR REDD-RELATED"/>
    <property type="match status" value="1"/>
</dbReference>
<gene>
    <name evidence="7" type="ORF">GCM10023318_23350</name>
</gene>
<organism evidence="7 8">
    <name type="scientific">Nocardia callitridis</name>
    <dbReference type="NCBI Taxonomy" id="648753"/>
    <lineage>
        <taxon>Bacteria</taxon>
        <taxon>Bacillati</taxon>
        <taxon>Actinomycetota</taxon>
        <taxon>Actinomycetes</taxon>
        <taxon>Mycobacteriales</taxon>
        <taxon>Nocardiaceae</taxon>
        <taxon>Nocardia</taxon>
    </lineage>
</organism>
<dbReference type="SUPFAM" id="SSF48452">
    <property type="entry name" value="TPR-like"/>
    <property type="match status" value="1"/>
</dbReference>
<dbReference type="PROSITE" id="PS51755">
    <property type="entry name" value="OMPR_PHOB"/>
    <property type="match status" value="1"/>
</dbReference>
<dbReference type="Pfam" id="PF03704">
    <property type="entry name" value="BTAD"/>
    <property type="match status" value="1"/>
</dbReference>
<keyword evidence="2" id="KW-0805">Transcription regulation</keyword>
<dbReference type="InterPro" id="IPR001867">
    <property type="entry name" value="OmpR/PhoB-type_DNA-bd"/>
</dbReference>
<dbReference type="EMBL" id="BAABJM010000002">
    <property type="protein sequence ID" value="GAA5051704.1"/>
    <property type="molecule type" value="Genomic_DNA"/>
</dbReference>
<accession>A0ABP9K9H3</accession>
<dbReference type="InterPro" id="IPR016032">
    <property type="entry name" value="Sig_transdc_resp-reg_C-effctor"/>
</dbReference>
<comment type="caution">
    <text evidence="7">The sequence shown here is derived from an EMBL/GenBank/DDBJ whole genome shotgun (WGS) entry which is preliminary data.</text>
</comment>
<feature type="DNA-binding region" description="OmpR/PhoB-type" evidence="5">
    <location>
        <begin position="1"/>
        <end position="96"/>
    </location>
</feature>
<dbReference type="SMART" id="SM01043">
    <property type="entry name" value="BTAD"/>
    <property type="match status" value="1"/>
</dbReference>
<dbReference type="InterPro" id="IPR051677">
    <property type="entry name" value="AfsR-DnrI-RedD_regulator"/>
</dbReference>
<evidence type="ECO:0000313" key="7">
    <source>
        <dbReference type="EMBL" id="GAA5051704.1"/>
    </source>
</evidence>
<proteinExistence type="inferred from homology"/>
<dbReference type="InterPro" id="IPR005158">
    <property type="entry name" value="BTAD"/>
</dbReference>
<evidence type="ECO:0000256" key="2">
    <source>
        <dbReference type="ARBA" id="ARBA00023015"/>
    </source>
</evidence>
<evidence type="ECO:0000256" key="5">
    <source>
        <dbReference type="PROSITE-ProRule" id="PRU01091"/>
    </source>
</evidence>
<evidence type="ECO:0000313" key="8">
    <source>
        <dbReference type="Proteomes" id="UP001500603"/>
    </source>
</evidence>
<evidence type="ECO:0000256" key="3">
    <source>
        <dbReference type="ARBA" id="ARBA00023125"/>
    </source>
</evidence>
<dbReference type="Proteomes" id="UP001500603">
    <property type="component" value="Unassembled WGS sequence"/>
</dbReference>
<dbReference type="Gene3D" id="1.10.10.10">
    <property type="entry name" value="Winged helix-like DNA-binding domain superfamily/Winged helix DNA-binding domain"/>
    <property type="match status" value="1"/>
</dbReference>
<name>A0ABP9K9H3_9NOCA</name>
<dbReference type="SUPFAM" id="SSF46894">
    <property type="entry name" value="C-terminal effector domain of the bipartite response regulators"/>
    <property type="match status" value="1"/>
</dbReference>
<dbReference type="SMART" id="SM00862">
    <property type="entry name" value="Trans_reg_C"/>
    <property type="match status" value="1"/>
</dbReference>
<sequence>MLGPLSIEHQGKSNVPSAPKLRTVLAMLLIHSDQVVPVSSLVTDLWDELPPASGLTTLQTYVLNLRKYFAGVTGLSPTEVTKQILMTRPGGYLLHVEPNALDMHRYDALVDSGLAALAGGNDEEGIADLDAALRTWRGPALVDIATGRVLASKALQLSESRLVTIEYMLDGELRLGRYREVLSRLAALCAEYPLNERLHAQYMRALHLSGRRAQALQVFHRLRVALVDELGLDPERGLQELYSAILGVDDDARILTLTARPAMLAGRGAPAALRIAHSPVRNVSTAHADVRP</sequence>
<dbReference type="PANTHER" id="PTHR35807:SF1">
    <property type="entry name" value="TRANSCRIPTIONAL REGULATOR REDD"/>
    <property type="match status" value="1"/>
</dbReference>
<keyword evidence="8" id="KW-1185">Reference proteome</keyword>
<dbReference type="InterPro" id="IPR011990">
    <property type="entry name" value="TPR-like_helical_dom_sf"/>
</dbReference>
<evidence type="ECO:0000256" key="1">
    <source>
        <dbReference type="ARBA" id="ARBA00005820"/>
    </source>
</evidence>
<keyword evidence="3 5" id="KW-0238">DNA-binding</keyword>
<dbReference type="Gene3D" id="1.25.40.10">
    <property type="entry name" value="Tetratricopeptide repeat domain"/>
    <property type="match status" value="1"/>
</dbReference>
<reference evidence="8" key="1">
    <citation type="journal article" date="2019" name="Int. J. Syst. Evol. Microbiol.">
        <title>The Global Catalogue of Microorganisms (GCM) 10K type strain sequencing project: providing services to taxonomists for standard genome sequencing and annotation.</title>
        <authorList>
            <consortium name="The Broad Institute Genomics Platform"/>
            <consortium name="The Broad Institute Genome Sequencing Center for Infectious Disease"/>
            <person name="Wu L."/>
            <person name="Ma J."/>
        </authorList>
    </citation>
    <scope>NUCLEOTIDE SEQUENCE [LARGE SCALE GENOMIC DNA]</scope>
    <source>
        <strain evidence="8">JCM 18298</strain>
    </source>
</reference>
<feature type="domain" description="OmpR/PhoB-type" evidence="6">
    <location>
        <begin position="1"/>
        <end position="96"/>
    </location>
</feature>
<comment type="similarity">
    <text evidence="1">Belongs to the AfsR/DnrI/RedD regulatory family.</text>
</comment>
<keyword evidence="4" id="KW-0804">Transcription</keyword>